<accession>A0ABR2SMG2</accession>
<evidence type="ECO:0000313" key="1">
    <source>
        <dbReference type="EMBL" id="KAK9026428.1"/>
    </source>
</evidence>
<proteinExistence type="predicted"/>
<organism evidence="1 2">
    <name type="scientific">Hibiscus sabdariffa</name>
    <name type="common">roselle</name>
    <dbReference type="NCBI Taxonomy" id="183260"/>
    <lineage>
        <taxon>Eukaryota</taxon>
        <taxon>Viridiplantae</taxon>
        <taxon>Streptophyta</taxon>
        <taxon>Embryophyta</taxon>
        <taxon>Tracheophyta</taxon>
        <taxon>Spermatophyta</taxon>
        <taxon>Magnoliopsida</taxon>
        <taxon>eudicotyledons</taxon>
        <taxon>Gunneridae</taxon>
        <taxon>Pentapetalae</taxon>
        <taxon>rosids</taxon>
        <taxon>malvids</taxon>
        <taxon>Malvales</taxon>
        <taxon>Malvaceae</taxon>
        <taxon>Malvoideae</taxon>
        <taxon>Hibiscus</taxon>
    </lineage>
</organism>
<protein>
    <recommendedName>
        <fullName evidence="3">RNase H type-1 domain-containing protein</fullName>
    </recommendedName>
</protein>
<dbReference type="Proteomes" id="UP001396334">
    <property type="component" value="Unassembled WGS sequence"/>
</dbReference>
<dbReference type="SUPFAM" id="SSF53098">
    <property type="entry name" value="Ribonuclease H-like"/>
    <property type="match status" value="1"/>
</dbReference>
<dbReference type="PANTHER" id="PTHR47074">
    <property type="entry name" value="BNAC02G40300D PROTEIN"/>
    <property type="match status" value="1"/>
</dbReference>
<name>A0ABR2SMG2_9ROSI</name>
<evidence type="ECO:0008006" key="3">
    <source>
        <dbReference type="Google" id="ProtNLM"/>
    </source>
</evidence>
<dbReference type="InterPro" id="IPR012337">
    <property type="entry name" value="RNaseH-like_sf"/>
</dbReference>
<sequence>MVVKCRLAWWYKAKFPSCDIPLECIIADLTIVDNNFYGKSKASANAVWVAPHPGFIKLNVDGAMSCTGLGGGIGGILCDENGSTFSFSEQIENGPPFPAELVALKVGICRWHIVKEVSILVVSNGILIRAIPRSANVIADELAKQGVG</sequence>
<dbReference type="InterPro" id="IPR052929">
    <property type="entry name" value="RNase_H-like_EbsB-rel"/>
</dbReference>
<dbReference type="PANTHER" id="PTHR47074:SF11">
    <property type="entry name" value="REVERSE TRANSCRIPTASE-LIKE PROTEIN"/>
    <property type="match status" value="1"/>
</dbReference>
<keyword evidence="2" id="KW-1185">Reference proteome</keyword>
<comment type="caution">
    <text evidence="1">The sequence shown here is derived from an EMBL/GenBank/DDBJ whole genome shotgun (WGS) entry which is preliminary data.</text>
</comment>
<reference evidence="1 2" key="1">
    <citation type="journal article" date="2024" name="G3 (Bethesda)">
        <title>Genome assembly of Hibiscus sabdariffa L. provides insights into metabolisms of medicinal natural products.</title>
        <authorList>
            <person name="Kim T."/>
        </authorList>
    </citation>
    <scope>NUCLEOTIDE SEQUENCE [LARGE SCALE GENOMIC DNA]</scope>
    <source>
        <strain evidence="1">TK-2024</strain>
        <tissue evidence="1">Old leaves</tissue>
    </source>
</reference>
<evidence type="ECO:0000313" key="2">
    <source>
        <dbReference type="Proteomes" id="UP001396334"/>
    </source>
</evidence>
<gene>
    <name evidence="1" type="ORF">V6N11_039267</name>
</gene>
<dbReference type="EMBL" id="JBBPBN010000013">
    <property type="protein sequence ID" value="KAK9026428.1"/>
    <property type="molecule type" value="Genomic_DNA"/>
</dbReference>